<dbReference type="OrthoDB" id="467760at2"/>
<accession>A0A432W0Z8</accession>
<proteinExistence type="predicted"/>
<evidence type="ECO:0000313" key="1">
    <source>
        <dbReference type="EMBL" id="RUO22696.1"/>
    </source>
</evidence>
<dbReference type="Gene3D" id="2.40.50.200">
    <property type="entry name" value="Bacterial OB-fold"/>
    <property type="match status" value="1"/>
</dbReference>
<sequence>MMFACLVSATISVKAVAEQNVTPISDIQRGSMVVVSGTVERITDEDEFRLADSTGSVRVYVGPNWVPASVGEAVTVSGFVDNGFGFTEIYARTMTREDGTIVTFEHRYD</sequence>
<name>A0A432W0Z8_9GAMM</name>
<evidence type="ECO:0000313" key="2">
    <source>
        <dbReference type="Proteomes" id="UP000288395"/>
    </source>
</evidence>
<reference evidence="2" key="1">
    <citation type="journal article" date="2018" name="Front. Microbiol.">
        <title>Genome-Based Analysis Reveals the Taxonomy and Diversity of the Family Idiomarinaceae.</title>
        <authorList>
            <person name="Liu Y."/>
            <person name="Lai Q."/>
            <person name="Shao Z."/>
        </authorList>
    </citation>
    <scope>NUCLEOTIDE SEQUENCE [LARGE SCALE GENOMIC DNA]</scope>
    <source>
        <strain evidence="2">GBPy7</strain>
    </source>
</reference>
<dbReference type="Proteomes" id="UP000288395">
    <property type="component" value="Unassembled WGS sequence"/>
</dbReference>
<evidence type="ECO:0008006" key="3">
    <source>
        <dbReference type="Google" id="ProtNLM"/>
    </source>
</evidence>
<organism evidence="1 2">
    <name type="scientific">Aliidiomarina iranensis</name>
    <dbReference type="NCBI Taxonomy" id="1434071"/>
    <lineage>
        <taxon>Bacteria</taxon>
        <taxon>Pseudomonadati</taxon>
        <taxon>Pseudomonadota</taxon>
        <taxon>Gammaproteobacteria</taxon>
        <taxon>Alteromonadales</taxon>
        <taxon>Idiomarinaceae</taxon>
        <taxon>Aliidiomarina</taxon>
    </lineage>
</organism>
<dbReference type="AlphaFoldDB" id="A0A432W0Z8"/>
<dbReference type="EMBL" id="PIPJ01000002">
    <property type="protein sequence ID" value="RUO22696.1"/>
    <property type="molecule type" value="Genomic_DNA"/>
</dbReference>
<dbReference type="SUPFAM" id="SSF101756">
    <property type="entry name" value="Hypothetical protein YgiW"/>
    <property type="match status" value="1"/>
</dbReference>
<comment type="caution">
    <text evidence="1">The sequence shown here is derived from an EMBL/GenBank/DDBJ whole genome shotgun (WGS) entry which is preliminary data.</text>
</comment>
<protein>
    <recommendedName>
        <fullName evidence="3">Bacterial OB-fold domain-containing protein</fullName>
    </recommendedName>
</protein>
<dbReference type="InterPro" id="IPR036700">
    <property type="entry name" value="BOBF_sf"/>
</dbReference>
<gene>
    <name evidence="1" type="ORF">CWE08_05630</name>
</gene>
<keyword evidence="2" id="KW-1185">Reference proteome</keyword>